<reference evidence="1" key="1">
    <citation type="journal article" date="2014" name="Front. Microbiol.">
        <title>High frequency of phylogenetically diverse reductive dehalogenase-homologous genes in deep subseafloor sedimentary metagenomes.</title>
        <authorList>
            <person name="Kawai M."/>
            <person name="Futagami T."/>
            <person name="Toyoda A."/>
            <person name="Takaki Y."/>
            <person name="Nishi S."/>
            <person name="Hori S."/>
            <person name="Arai W."/>
            <person name="Tsubouchi T."/>
            <person name="Morono Y."/>
            <person name="Uchiyama I."/>
            <person name="Ito T."/>
            <person name="Fujiyama A."/>
            <person name="Inagaki F."/>
            <person name="Takami H."/>
        </authorList>
    </citation>
    <scope>NUCLEOTIDE SEQUENCE</scope>
    <source>
        <strain evidence="1">Expedition CK06-06</strain>
    </source>
</reference>
<accession>X1UM10</accession>
<gene>
    <name evidence="1" type="ORF">S12H4_31853</name>
</gene>
<name>X1UM10_9ZZZZ</name>
<dbReference type="EMBL" id="BARW01018629">
    <property type="protein sequence ID" value="GAJ00936.1"/>
    <property type="molecule type" value="Genomic_DNA"/>
</dbReference>
<comment type="caution">
    <text evidence="1">The sequence shown here is derived from an EMBL/GenBank/DDBJ whole genome shotgun (WGS) entry which is preliminary data.</text>
</comment>
<proteinExistence type="predicted"/>
<dbReference type="AlphaFoldDB" id="X1UM10"/>
<protein>
    <submittedName>
        <fullName evidence="1">Uncharacterized protein</fullName>
    </submittedName>
</protein>
<evidence type="ECO:0000313" key="1">
    <source>
        <dbReference type="EMBL" id="GAJ00936.1"/>
    </source>
</evidence>
<sequence length="63" mass="7413">MAGMVVLFVIDNDFENIYFTTPEKYSQVLKSFDVSPDRVKYKNVSFETLMLILDNQVDYIRPN</sequence>
<organism evidence="1">
    <name type="scientific">marine sediment metagenome</name>
    <dbReference type="NCBI Taxonomy" id="412755"/>
    <lineage>
        <taxon>unclassified sequences</taxon>
        <taxon>metagenomes</taxon>
        <taxon>ecological metagenomes</taxon>
    </lineage>
</organism>